<reference evidence="16" key="2">
    <citation type="submission" date="2020-01" db="EMBL/GenBank/DDBJ databases">
        <title>Global genomic diversity of Molluscum contagiosum virus.</title>
        <authorList>
            <person name="Zorec T.M."/>
            <person name="Skubic L."/>
            <person name="Hosnjak L."/>
            <person name="Trcko K."/>
            <person name="Poljak M."/>
        </authorList>
    </citation>
    <scope>NUCLEOTIDE SEQUENCE</scope>
    <source>
        <strain evidence="16">MCV1_P05S01A</strain>
        <strain evidence="17">MCV1_P05S02A</strain>
    </source>
</reference>
<evidence type="ECO:0000256" key="7">
    <source>
        <dbReference type="ARBA" id="ARBA00022840"/>
    </source>
</evidence>
<evidence type="ECO:0000256" key="10">
    <source>
        <dbReference type="ARBA" id="ARBA00034663"/>
    </source>
</evidence>
<dbReference type="GO" id="GO:0044165">
    <property type="term" value="C:host cell endoplasmic reticulum"/>
    <property type="evidence" value="ECO:0007669"/>
    <property type="project" value="UniProtKB-UniRule"/>
</dbReference>
<dbReference type="PIRSF" id="PIRSF015695">
    <property type="entry name" value="STPK_F10L"/>
    <property type="match status" value="1"/>
</dbReference>
<keyword evidence="3" id="KW-0597">Phosphoprotein</keyword>
<dbReference type="GO" id="GO:0004674">
    <property type="term" value="F:protein serine/threonine kinase activity"/>
    <property type="evidence" value="ECO:0007669"/>
    <property type="project" value="UniProtKB-UniRule"/>
</dbReference>
<dbReference type="GO" id="GO:0044172">
    <property type="term" value="C:host cell endoplasmic reticulum-Golgi intermediate compartment"/>
    <property type="evidence" value="ECO:0007669"/>
    <property type="project" value="UniProtKB-SubCell"/>
</dbReference>
<proteinExistence type="inferred from homology"/>
<evidence type="ECO:0000256" key="4">
    <source>
        <dbReference type="ARBA" id="ARBA00022679"/>
    </source>
</evidence>
<dbReference type="Proteomes" id="UP000630645">
    <property type="component" value="Segment"/>
</dbReference>
<evidence type="ECO:0000259" key="14">
    <source>
        <dbReference type="PROSITE" id="PS50011"/>
    </source>
</evidence>
<accession>A0A3Q9NM41</accession>
<dbReference type="SUPFAM" id="SSF56112">
    <property type="entry name" value="Protein kinase-like (PK-like)"/>
    <property type="match status" value="1"/>
</dbReference>
<protein>
    <recommendedName>
        <fullName evidence="13">Serine/threonine-protein kinase</fullName>
        <ecNumber evidence="13">2.7.11.1</ecNumber>
    </recommendedName>
</protein>
<keyword evidence="9 13" id="KW-1038">Host endoplasmic reticulum</keyword>
<evidence type="ECO:0000256" key="1">
    <source>
        <dbReference type="ARBA" id="ARBA00004452"/>
    </source>
</evidence>
<dbReference type="PROSITE" id="PS00108">
    <property type="entry name" value="PROTEIN_KINASE_ST"/>
    <property type="match status" value="1"/>
</dbReference>
<dbReference type="EMBL" id="MH646551">
    <property type="protein sequence ID" value="AZT86236.1"/>
    <property type="molecule type" value="Genomic_DNA"/>
</dbReference>
<reference evidence="15" key="1">
    <citation type="submission" date="2018-07" db="EMBL/GenBank/DDBJ databases">
        <title>Illumina sequencing of clinical samples for virus detection in a public health laboratory: a feasibility study.</title>
        <authorList>
            <person name="Huang B."/>
            <person name="Jennison A."/>
            <person name="Whiley D."/>
            <person name="McMahon J."/>
            <person name="Hewitson G."/>
            <person name="Graham R."/>
            <person name="De Jong A."/>
            <person name="Warrilow D."/>
        </authorList>
    </citation>
    <scope>NUCLEOTIDE SEQUENCE [LARGE SCALE GENOMIC DNA]</scope>
    <source>
        <strain evidence="15">Sercmolcont1</strain>
    </source>
</reference>
<evidence type="ECO:0000313" key="16">
    <source>
        <dbReference type="EMBL" id="QHW17817.1"/>
    </source>
</evidence>
<dbReference type="Proteomes" id="UP000317426">
    <property type="component" value="Segment"/>
</dbReference>
<dbReference type="Proteomes" id="UP000619037">
    <property type="component" value="Segment"/>
</dbReference>
<evidence type="ECO:0000313" key="17">
    <source>
        <dbReference type="EMBL" id="QHW17996.1"/>
    </source>
</evidence>
<keyword evidence="2 13" id="KW-0723">Serine/threonine-protein kinase</keyword>
<keyword evidence="7 13" id="KW-0067">ATP-binding</keyword>
<feature type="domain" description="Protein kinase" evidence="14">
    <location>
        <begin position="89"/>
        <end position="443"/>
    </location>
</feature>
<organism evidence="15">
    <name type="scientific">Molluscum contagiosum virus</name>
    <dbReference type="NCBI Taxonomy" id="10279"/>
    <lineage>
        <taxon>Viruses</taxon>
        <taxon>Varidnaviria</taxon>
        <taxon>Bamfordvirae</taxon>
        <taxon>Nucleocytoviricota</taxon>
        <taxon>Pokkesviricetes</taxon>
        <taxon>Chitovirales</taxon>
        <taxon>Poxviridae</taxon>
        <taxon>Chordopoxvirinae</taxon>
        <taxon>Molluscipoxvirus</taxon>
        <taxon>Molluscipoxvirus molluscum</taxon>
    </lineage>
</organism>
<comment type="subcellular location">
    <subcellularLocation>
        <location evidence="1 13">Host endoplasmic reticulum-Golgi intermediate compartment</location>
    </subcellularLocation>
</comment>
<evidence type="ECO:0000256" key="9">
    <source>
        <dbReference type="ARBA" id="ARBA00023184"/>
    </source>
</evidence>
<keyword evidence="5 13" id="KW-0547">Nucleotide-binding</keyword>
<dbReference type="EMBL" id="MN931748">
    <property type="protein sequence ID" value="QHW17817.1"/>
    <property type="molecule type" value="Genomic_DNA"/>
</dbReference>
<evidence type="ECO:0000256" key="8">
    <source>
        <dbReference type="ARBA" id="ARBA00022921"/>
    </source>
</evidence>
<comment type="function">
    <text evidence="10">Essential serine-protein kinase involved in the early stage of virion morphogenesis.</text>
</comment>
<evidence type="ECO:0000256" key="11">
    <source>
        <dbReference type="ARBA" id="ARBA00047899"/>
    </source>
</evidence>
<comment type="catalytic activity">
    <reaction evidence="12 13">
        <text>L-seryl-[protein] + ATP = O-phospho-L-seryl-[protein] + ADP + H(+)</text>
        <dbReference type="Rhea" id="RHEA:17989"/>
        <dbReference type="Rhea" id="RHEA-COMP:9863"/>
        <dbReference type="Rhea" id="RHEA-COMP:11604"/>
        <dbReference type="ChEBI" id="CHEBI:15378"/>
        <dbReference type="ChEBI" id="CHEBI:29999"/>
        <dbReference type="ChEBI" id="CHEBI:30616"/>
        <dbReference type="ChEBI" id="CHEBI:83421"/>
        <dbReference type="ChEBI" id="CHEBI:456216"/>
        <dbReference type="EC" id="2.7.11.1"/>
    </reaction>
</comment>
<evidence type="ECO:0000313" key="15">
    <source>
        <dbReference type="EMBL" id="AZT86236.1"/>
    </source>
</evidence>
<dbReference type="PROSITE" id="PS50011">
    <property type="entry name" value="PROTEIN_KINASE_DOM"/>
    <property type="match status" value="1"/>
</dbReference>
<dbReference type="InterPro" id="IPR000719">
    <property type="entry name" value="Prot_kinase_dom"/>
</dbReference>
<sequence length="443" mass="52094">MAFSDSASADAPWSAVPAPRRDETTVLGDEIYFNYVYGQLELSDSWIPHVRMLRYFRNFSRAALLRIASTEYVNPSYFQQKDKRFAPVNNDFYHLSTGGYGIVFRVEEYVVKFVFEPGSQFHPMDLTSEYTVPRFLYNNLRGDERLLVVRALAMGLNYKIGFLYTLYKRVLHMVLLLARILDGQPLSLAYSRRQVAKLFAERKDSAKFVRLLSYFYPAVIKSNLNVINHFGHMIHFFEHEKRANYTYDRGNIIVFPLARCSAEKVTAANCAEFGFSSVVHYVKFLFLQMALLYIKIYELSCHNFIHVDLKPDNILLFDSEREMRIHVGERSYVFREPVRSALNDFDFSQVSEIPNKKITASLRVEQNWFYDFHFFVHTLLKVYPELERDAAWSKALGEFLVCCNRNTCEKFRLRVRRLHPISFLVRFVARDLFSDWINGERRP</sequence>
<keyword evidence="4 13" id="KW-0808">Transferase</keyword>
<gene>
    <name evidence="15" type="primary">MC017L</name>
    <name evidence="15" type="ORF">MOCVgp017</name>
</gene>
<dbReference type="EMBL" id="MN931749">
    <property type="protein sequence ID" value="QHW17996.1"/>
    <property type="molecule type" value="Genomic_DNA"/>
</dbReference>
<comment type="similarity">
    <text evidence="13">Belongs to the protein kinase superfamily. Ser/Thr protein kinase family.</text>
</comment>
<evidence type="ECO:0000256" key="3">
    <source>
        <dbReference type="ARBA" id="ARBA00022553"/>
    </source>
</evidence>
<dbReference type="EC" id="2.7.11.1" evidence="13"/>
<dbReference type="Pfam" id="PF05445">
    <property type="entry name" value="Pox_ser-thr_kin"/>
    <property type="match status" value="1"/>
</dbReference>
<dbReference type="InterPro" id="IPR011009">
    <property type="entry name" value="Kinase-like_dom_sf"/>
</dbReference>
<dbReference type="InterPro" id="IPR008790">
    <property type="entry name" value="Poxvirus_ser/thr_kinase"/>
</dbReference>
<evidence type="ECO:0000256" key="12">
    <source>
        <dbReference type="ARBA" id="ARBA00048679"/>
    </source>
</evidence>
<keyword evidence="8" id="KW-0426">Late protein</keyword>
<evidence type="ECO:0000256" key="13">
    <source>
        <dbReference type="PIRNR" id="PIRNR015695"/>
    </source>
</evidence>
<evidence type="ECO:0000256" key="6">
    <source>
        <dbReference type="ARBA" id="ARBA00022777"/>
    </source>
</evidence>
<evidence type="ECO:0000256" key="5">
    <source>
        <dbReference type="ARBA" id="ARBA00022741"/>
    </source>
</evidence>
<comment type="catalytic activity">
    <reaction evidence="11 13">
        <text>L-threonyl-[protein] + ATP = O-phospho-L-threonyl-[protein] + ADP + H(+)</text>
        <dbReference type="Rhea" id="RHEA:46608"/>
        <dbReference type="Rhea" id="RHEA-COMP:11060"/>
        <dbReference type="Rhea" id="RHEA-COMP:11605"/>
        <dbReference type="ChEBI" id="CHEBI:15378"/>
        <dbReference type="ChEBI" id="CHEBI:30013"/>
        <dbReference type="ChEBI" id="CHEBI:30616"/>
        <dbReference type="ChEBI" id="CHEBI:61977"/>
        <dbReference type="ChEBI" id="CHEBI:456216"/>
        <dbReference type="EC" id="2.7.11.1"/>
    </reaction>
</comment>
<evidence type="ECO:0000256" key="2">
    <source>
        <dbReference type="ARBA" id="ARBA00022527"/>
    </source>
</evidence>
<keyword evidence="6 13" id="KW-0418">Kinase</keyword>
<dbReference type="GO" id="GO:0005524">
    <property type="term" value="F:ATP binding"/>
    <property type="evidence" value="ECO:0007669"/>
    <property type="project" value="UniProtKB-UniRule"/>
</dbReference>
<name>A0A3Q9NM41_9POXV</name>
<dbReference type="InterPro" id="IPR008271">
    <property type="entry name" value="Ser/Thr_kinase_AS"/>
</dbReference>